<evidence type="ECO:0000256" key="2">
    <source>
        <dbReference type="ARBA" id="ARBA00022630"/>
    </source>
</evidence>
<gene>
    <name evidence="6" type="ORF">NB063_20235</name>
</gene>
<protein>
    <submittedName>
        <fullName evidence="6">Flavin reductase family protein</fullName>
    </submittedName>
</protein>
<dbReference type="SMART" id="SM00903">
    <property type="entry name" value="Flavin_Reduct"/>
    <property type="match status" value="1"/>
</dbReference>
<evidence type="ECO:0000313" key="7">
    <source>
        <dbReference type="Proteomes" id="UP001202961"/>
    </source>
</evidence>
<comment type="similarity">
    <text evidence="4">Belongs to the flavoredoxin family.</text>
</comment>
<feature type="domain" description="Flavin reductase like" evidence="5">
    <location>
        <begin position="19"/>
        <end position="176"/>
    </location>
</feature>
<sequence>MDIKPSDLSVRRLYEAMTAIITPRPIAWVSTIDRDGVCNLAPFSFFNGVGANPPTLMFCPANRPDGTAKDTLANIRANGQFVVNVVTEESFEEMKHSALDVPAGEDEFILAGTQKSASSLVAPPRVSDAAAAMECELLTSMQLGVGPGGANLVVGRIVSIYVAESVLDEEHRIDPEKLHTIGRMGGPRYTKTRERFE</sequence>
<organism evidence="6 7">
    <name type="scientific">Aporhodopirellula aestuarii</name>
    <dbReference type="NCBI Taxonomy" id="2950107"/>
    <lineage>
        <taxon>Bacteria</taxon>
        <taxon>Pseudomonadati</taxon>
        <taxon>Planctomycetota</taxon>
        <taxon>Planctomycetia</taxon>
        <taxon>Pirellulales</taxon>
        <taxon>Pirellulaceae</taxon>
        <taxon>Aporhodopirellula</taxon>
    </lineage>
</organism>
<dbReference type="RefSeq" id="WP_250930584.1">
    <property type="nucleotide sequence ID" value="NZ_JAMQBK010000058.1"/>
</dbReference>
<keyword evidence="2" id="KW-0285">Flavoprotein</keyword>
<proteinExistence type="inferred from homology"/>
<dbReference type="Gene3D" id="2.30.110.10">
    <property type="entry name" value="Electron Transport, Fmn-binding Protein, Chain A"/>
    <property type="match status" value="1"/>
</dbReference>
<evidence type="ECO:0000256" key="4">
    <source>
        <dbReference type="ARBA" id="ARBA00038054"/>
    </source>
</evidence>
<evidence type="ECO:0000259" key="5">
    <source>
        <dbReference type="SMART" id="SM00903"/>
    </source>
</evidence>
<dbReference type="SUPFAM" id="SSF50475">
    <property type="entry name" value="FMN-binding split barrel"/>
    <property type="match status" value="1"/>
</dbReference>
<accession>A0ABT0U7N6</accession>
<dbReference type="Pfam" id="PF01613">
    <property type="entry name" value="Flavin_Reduct"/>
    <property type="match status" value="1"/>
</dbReference>
<keyword evidence="3" id="KW-0288">FMN</keyword>
<dbReference type="InterPro" id="IPR012349">
    <property type="entry name" value="Split_barrel_FMN-bd"/>
</dbReference>
<evidence type="ECO:0000256" key="1">
    <source>
        <dbReference type="ARBA" id="ARBA00001917"/>
    </source>
</evidence>
<evidence type="ECO:0000313" key="6">
    <source>
        <dbReference type="EMBL" id="MCM2372949.1"/>
    </source>
</evidence>
<evidence type="ECO:0000256" key="3">
    <source>
        <dbReference type="ARBA" id="ARBA00022643"/>
    </source>
</evidence>
<comment type="caution">
    <text evidence="6">The sequence shown here is derived from an EMBL/GenBank/DDBJ whole genome shotgun (WGS) entry which is preliminary data.</text>
</comment>
<reference evidence="6 7" key="1">
    <citation type="journal article" date="2022" name="Syst. Appl. Microbiol.">
        <title>Rhodopirellula aestuarii sp. nov., a novel member of the genus Rhodopirellula isolated from brackish sediments collected in the Tagus River estuary, Portugal.</title>
        <authorList>
            <person name="Vitorino I.R."/>
            <person name="Klimek D."/>
            <person name="Calusinska M."/>
            <person name="Lobo-da-Cunha A."/>
            <person name="Vasconcelos V."/>
            <person name="Lage O.M."/>
        </authorList>
    </citation>
    <scope>NUCLEOTIDE SEQUENCE [LARGE SCALE GENOMIC DNA]</scope>
    <source>
        <strain evidence="6 7">ICT_H3.1</strain>
    </source>
</reference>
<name>A0ABT0U7N6_9BACT</name>
<dbReference type="PANTHER" id="PTHR33798">
    <property type="entry name" value="FLAVOPROTEIN OXYGENASE"/>
    <property type="match status" value="1"/>
</dbReference>
<dbReference type="InterPro" id="IPR002563">
    <property type="entry name" value="Flavin_Rdtase-like_dom"/>
</dbReference>
<dbReference type="EMBL" id="JAMQBK010000058">
    <property type="protein sequence ID" value="MCM2372949.1"/>
    <property type="molecule type" value="Genomic_DNA"/>
</dbReference>
<comment type="cofactor">
    <cofactor evidence="1">
        <name>FMN</name>
        <dbReference type="ChEBI" id="CHEBI:58210"/>
    </cofactor>
</comment>
<dbReference type="PANTHER" id="PTHR33798:SF5">
    <property type="entry name" value="FLAVIN REDUCTASE LIKE DOMAIN-CONTAINING PROTEIN"/>
    <property type="match status" value="1"/>
</dbReference>
<dbReference type="Proteomes" id="UP001202961">
    <property type="component" value="Unassembled WGS sequence"/>
</dbReference>
<keyword evidence="7" id="KW-1185">Reference proteome</keyword>